<name>A0A1G6JVF1_9BURK</name>
<evidence type="ECO:0000313" key="2">
    <source>
        <dbReference type="Proteomes" id="UP000198781"/>
    </source>
</evidence>
<dbReference type="EMBL" id="FMZC01000001">
    <property type="protein sequence ID" value="SDC22749.1"/>
    <property type="molecule type" value="Genomic_DNA"/>
</dbReference>
<reference evidence="1 2" key="1">
    <citation type="submission" date="2016-10" db="EMBL/GenBank/DDBJ databases">
        <authorList>
            <person name="de Groot N.N."/>
        </authorList>
    </citation>
    <scope>NUCLEOTIDE SEQUENCE [LARGE SCALE GENOMIC DNA]</scope>
    <source>
        <strain evidence="1 2">DSM 16619</strain>
    </source>
</reference>
<gene>
    <name evidence="1" type="ORF">SAMN05192589_101493</name>
</gene>
<proteinExistence type="predicted"/>
<dbReference type="RefSeq" id="WP_092739894.1">
    <property type="nucleotide sequence ID" value="NZ_FMZC01000001.1"/>
</dbReference>
<sequence length="107" mass="11975">MPTYQDKTNTAAIDSQIDAELKAPEPAKEVVQLVHNLCWETDITPDPMSQWLGLFATHRVRAQKWKTSADLIELYPSGTTGIGKSDRLMFQVGKTEVAVIKAYESDH</sequence>
<evidence type="ECO:0000313" key="1">
    <source>
        <dbReference type="EMBL" id="SDC22749.1"/>
    </source>
</evidence>
<dbReference type="OrthoDB" id="8812339at2"/>
<dbReference type="Proteomes" id="UP000198781">
    <property type="component" value="Unassembled WGS sequence"/>
</dbReference>
<accession>A0A1G6JVF1</accession>
<protein>
    <submittedName>
        <fullName evidence="1">Uncharacterized protein</fullName>
    </submittedName>
</protein>
<organism evidence="1 2">
    <name type="scientific">Paracidovorax valerianellae</name>
    <dbReference type="NCBI Taxonomy" id="187868"/>
    <lineage>
        <taxon>Bacteria</taxon>
        <taxon>Pseudomonadati</taxon>
        <taxon>Pseudomonadota</taxon>
        <taxon>Betaproteobacteria</taxon>
        <taxon>Burkholderiales</taxon>
        <taxon>Comamonadaceae</taxon>
        <taxon>Paracidovorax</taxon>
    </lineage>
</organism>
<dbReference type="AlphaFoldDB" id="A0A1G6JVF1"/>
<keyword evidence="2" id="KW-1185">Reference proteome</keyword>